<gene>
    <name evidence="1" type="ORF">MOC_3663</name>
</gene>
<dbReference type="EMBL" id="CP003811">
    <property type="protein sequence ID" value="AIQ91418.1"/>
    <property type="molecule type" value="Genomic_DNA"/>
</dbReference>
<name>A0A089P074_9HYPH</name>
<dbReference type="STRING" id="693986.MOC_3663"/>
<evidence type="ECO:0000313" key="1">
    <source>
        <dbReference type="EMBL" id="AIQ91418.1"/>
    </source>
</evidence>
<sequence length="42" mass="4761">MRAILLASVTGSPSPSCDMRQRTFEIALGVIIILHRMRFCLR</sequence>
<accession>A0A089P074</accession>
<dbReference type="KEGG" id="mor:MOC_3663"/>
<reference evidence="1 2" key="1">
    <citation type="journal article" date="2014" name="PLoS ONE">
        <title>Genome Information of Methylobacterium oryzae, a Plant-Probiotic Methylotroph in the Phyllosphere.</title>
        <authorList>
            <person name="Kwak M.J."/>
            <person name="Jeong H."/>
            <person name="Madhaiyan M."/>
            <person name="Lee Y."/>
            <person name="Sa T.M."/>
            <person name="Oh T.K."/>
            <person name="Kim J.F."/>
        </authorList>
    </citation>
    <scope>NUCLEOTIDE SEQUENCE [LARGE SCALE GENOMIC DNA]</scope>
    <source>
        <strain evidence="1 2">CBMB20</strain>
    </source>
</reference>
<organism evidence="1 2">
    <name type="scientific">Methylobacterium oryzae CBMB20</name>
    <dbReference type="NCBI Taxonomy" id="693986"/>
    <lineage>
        <taxon>Bacteria</taxon>
        <taxon>Pseudomonadati</taxon>
        <taxon>Pseudomonadota</taxon>
        <taxon>Alphaproteobacteria</taxon>
        <taxon>Hyphomicrobiales</taxon>
        <taxon>Methylobacteriaceae</taxon>
        <taxon>Methylobacterium</taxon>
    </lineage>
</organism>
<keyword evidence="2" id="KW-1185">Reference proteome</keyword>
<dbReference type="Proteomes" id="UP000029492">
    <property type="component" value="Chromosome"/>
</dbReference>
<evidence type="ECO:0000313" key="2">
    <source>
        <dbReference type="Proteomes" id="UP000029492"/>
    </source>
</evidence>
<protein>
    <submittedName>
        <fullName evidence="1">Protein of unassigned function</fullName>
    </submittedName>
</protein>
<dbReference type="HOGENOM" id="CLU_3253972_0_0_5"/>
<proteinExistence type="predicted"/>
<dbReference type="AlphaFoldDB" id="A0A089P074"/>